<dbReference type="GO" id="GO:0006400">
    <property type="term" value="P:tRNA modification"/>
    <property type="evidence" value="ECO:0007669"/>
    <property type="project" value="TreeGrafter"/>
</dbReference>
<evidence type="ECO:0000256" key="3">
    <source>
        <dbReference type="ARBA" id="ARBA00005842"/>
    </source>
</evidence>
<comment type="similarity">
    <text evidence="3 10">Belongs to the IPP transferase family.</text>
</comment>
<dbReference type="KEGG" id="parq:DSM112329_02587"/>
<dbReference type="AlphaFoldDB" id="A0AAU7AW98"/>
<dbReference type="HAMAP" id="MF_00185">
    <property type="entry name" value="IPP_trans"/>
    <property type="match status" value="1"/>
</dbReference>
<evidence type="ECO:0000256" key="5">
    <source>
        <dbReference type="ARBA" id="ARBA00022694"/>
    </source>
</evidence>
<dbReference type="CDD" id="cd00009">
    <property type="entry name" value="AAA"/>
    <property type="match status" value="1"/>
</dbReference>
<evidence type="ECO:0000256" key="2">
    <source>
        <dbReference type="ARBA" id="ARBA00003213"/>
    </source>
</evidence>
<dbReference type="Gene3D" id="3.40.50.300">
    <property type="entry name" value="P-loop containing nucleotide triphosphate hydrolases"/>
    <property type="match status" value="1"/>
</dbReference>
<comment type="subunit">
    <text evidence="10">Monomer.</text>
</comment>
<organism evidence="12">
    <name type="scientific">Paraconexibacter sp. AEG42_29</name>
    <dbReference type="NCBI Taxonomy" id="2997339"/>
    <lineage>
        <taxon>Bacteria</taxon>
        <taxon>Bacillati</taxon>
        <taxon>Actinomycetota</taxon>
        <taxon>Thermoleophilia</taxon>
        <taxon>Solirubrobacterales</taxon>
        <taxon>Paraconexibacteraceae</taxon>
        <taxon>Paraconexibacter</taxon>
    </lineage>
</organism>
<sequence length="297" mass="31400">MPPTVLAIFGPTGVGKTALAHALADRLRARGERPVAVSADALQVYAGLELLTGAADAADRARLEHRMVGVVPVTETFSAGAYAEQAHAEIDALLDDGVTPIVVGGTGLYLRAALAELDLRPAVDPAVRERWTARLRADGPGALHAELARRDSELAARTAPADAHRLVRTLELLDAGHVPPRPGDAQLWTTDTRHPTRLIGLTMDRAALDAAIDARVDAMVAAGVEAEVRAADAAGASDTARKALGFRELLAGDVPAMKQGTRRYARRQLTWMRKLPAVELVDVTGRSAEDVAAQLLP</sequence>
<accession>A0AAU7AW98</accession>
<dbReference type="PANTHER" id="PTHR11088:SF60">
    <property type="entry name" value="TRNA DIMETHYLALLYLTRANSFERASE"/>
    <property type="match status" value="1"/>
</dbReference>
<gene>
    <name evidence="10 12" type="primary">miaA</name>
    <name evidence="12" type="ORF">DSM112329_02587</name>
</gene>
<evidence type="ECO:0000256" key="8">
    <source>
        <dbReference type="ARBA" id="ARBA00022842"/>
    </source>
</evidence>
<keyword evidence="8 10" id="KW-0460">Magnesium</keyword>
<keyword evidence="4 10" id="KW-0808">Transferase</keyword>
<dbReference type="NCBIfam" id="TIGR00174">
    <property type="entry name" value="miaA"/>
    <property type="match status" value="1"/>
</dbReference>
<protein>
    <recommendedName>
        <fullName evidence="10">tRNA dimethylallyltransferase</fullName>
        <ecNumber evidence="10">2.5.1.75</ecNumber>
    </recommendedName>
    <alternativeName>
        <fullName evidence="10">Dimethylallyl diphosphate:tRNA dimethylallyltransferase</fullName>
        <shortName evidence="10">DMAPP:tRNA dimethylallyltransferase</shortName>
        <shortName evidence="10">DMATase</shortName>
    </alternativeName>
    <alternativeName>
        <fullName evidence="10">Isopentenyl-diphosphate:tRNA isopentenyltransferase</fullName>
        <shortName evidence="10">IPP transferase</shortName>
        <shortName evidence="10">IPPT</shortName>
        <shortName evidence="10">IPTase</shortName>
    </alternativeName>
</protein>
<feature type="site" description="Interaction with substrate tRNA" evidence="10">
    <location>
        <position position="128"/>
    </location>
</feature>
<reference evidence="12" key="1">
    <citation type="submission" date="2022-12" db="EMBL/GenBank/DDBJ databases">
        <title>Paraconexibacter alkalitolerans sp. nov. and Baekduia alba sp. nov., isolated from soil and emended description of the genera Paraconexibacter (Chun et al., 2020) and Baekduia (An et al., 2020).</title>
        <authorList>
            <person name="Vieira S."/>
            <person name="Huber K.J."/>
            <person name="Geppert A."/>
            <person name="Wolf J."/>
            <person name="Neumann-Schaal M."/>
            <person name="Muesken M."/>
            <person name="Overmann J."/>
        </authorList>
    </citation>
    <scope>NUCLEOTIDE SEQUENCE</scope>
    <source>
        <strain evidence="12">AEG42_29</strain>
    </source>
</reference>
<dbReference type="EMBL" id="CP114014">
    <property type="protein sequence ID" value="XAY05729.1"/>
    <property type="molecule type" value="Genomic_DNA"/>
</dbReference>
<comment type="catalytic activity">
    <reaction evidence="9 10">
        <text>adenosine(37) in tRNA + dimethylallyl diphosphate = N(6)-dimethylallyladenosine(37) in tRNA + diphosphate</text>
        <dbReference type="Rhea" id="RHEA:26482"/>
        <dbReference type="Rhea" id="RHEA-COMP:10162"/>
        <dbReference type="Rhea" id="RHEA-COMP:10375"/>
        <dbReference type="ChEBI" id="CHEBI:33019"/>
        <dbReference type="ChEBI" id="CHEBI:57623"/>
        <dbReference type="ChEBI" id="CHEBI:74411"/>
        <dbReference type="ChEBI" id="CHEBI:74415"/>
        <dbReference type="EC" id="2.5.1.75"/>
    </reaction>
</comment>
<dbReference type="InterPro" id="IPR039657">
    <property type="entry name" value="Dimethylallyltransferase"/>
</dbReference>
<feature type="binding site" evidence="10">
    <location>
        <begin position="12"/>
        <end position="17"/>
    </location>
    <ligand>
        <name>substrate</name>
    </ligand>
</feature>
<evidence type="ECO:0000256" key="4">
    <source>
        <dbReference type="ARBA" id="ARBA00022679"/>
    </source>
</evidence>
<feature type="site" description="Interaction with substrate tRNA" evidence="10">
    <location>
        <position position="106"/>
    </location>
</feature>
<dbReference type="Pfam" id="PF01715">
    <property type="entry name" value="IPPT"/>
    <property type="match status" value="1"/>
</dbReference>
<evidence type="ECO:0000256" key="10">
    <source>
        <dbReference type="HAMAP-Rule" id="MF_00185"/>
    </source>
</evidence>
<comment type="caution">
    <text evidence="10">Lacks conserved residue(s) required for the propagation of feature annotation.</text>
</comment>
<comment type="cofactor">
    <cofactor evidence="1 10">
        <name>Mg(2+)</name>
        <dbReference type="ChEBI" id="CHEBI:18420"/>
    </cofactor>
</comment>
<comment type="function">
    <text evidence="2 10">Catalyzes the transfer of a dimethylallyl group onto the adenine at position 37 in tRNAs that read codons beginning with uridine, leading to the formation of N6-(dimethylallyl)adenosine (i(6)A).</text>
</comment>
<dbReference type="InterPro" id="IPR027417">
    <property type="entry name" value="P-loop_NTPase"/>
</dbReference>
<dbReference type="GO" id="GO:0005524">
    <property type="term" value="F:ATP binding"/>
    <property type="evidence" value="ECO:0007669"/>
    <property type="project" value="UniProtKB-UniRule"/>
</dbReference>
<evidence type="ECO:0000256" key="7">
    <source>
        <dbReference type="ARBA" id="ARBA00022840"/>
    </source>
</evidence>
<keyword evidence="7 10" id="KW-0067">ATP-binding</keyword>
<feature type="domain" description="AAA+ ATPase" evidence="11">
    <location>
        <begin position="2"/>
        <end position="226"/>
    </location>
</feature>
<dbReference type="InterPro" id="IPR018022">
    <property type="entry name" value="IPT"/>
</dbReference>
<evidence type="ECO:0000256" key="1">
    <source>
        <dbReference type="ARBA" id="ARBA00001946"/>
    </source>
</evidence>
<evidence type="ECO:0000256" key="6">
    <source>
        <dbReference type="ARBA" id="ARBA00022741"/>
    </source>
</evidence>
<dbReference type="SUPFAM" id="SSF52540">
    <property type="entry name" value="P-loop containing nucleoside triphosphate hydrolases"/>
    <property type="match status" value="1"/>
</dbReference>
<dbReference type="Gene3D" id="1.10.20.140">
    <property type="match status" value="1"/>
</dbReference>
<dbReference type="RefSeq" id="WP_354702232.1">
    <property type="nucleotide sequence ID" value="NZ_CP114014.1"/>
</dbReference>
<dbReference type="SMART" id="SM00382">
    <property type="entry name" value="AAA"/>
    <property type="match status" value="1"/>
</dbReference>
<dbReference type="GO" id="GO:0052381">
    <property type="term" value="F:tRNA dimethylallyltransferase activity"/>
    <property type="evidence" value="ECO:0007669"/>
    <property type="project" value="UniProtKB-UniRule"/>
</dbReference>
<keyword evidence="5 10" id="KW-0819">tRNA processing</keyword>
<evidence type="ECO:0000313" key="12">
    <source>
        <dbReference type="EMBL" id="XAY05729.1"/>
    </source>
</evidence>
<keyword evidence="6 10" id="KW-0547">Nucleotide-binding</keyword>
<name>A0AAU7AW98_9ACTN</name>
<evidence type="ECO:0000256" key="9">
    <source>
        <dbReference type="ARBA" id="ARBA00049563"/>
    </source>
</evidence>
<dbReference type="InterPro" id="IPR003593">
    <property type="entry name" value="AAA+_ATPase"/>
</dbReference>
<feature type="binding site" evidence="10">
    <location>
        <begin position="10"/>
        <end position="17"/>
    </location>
    <ligand>
        <name>ATP</name>
        <dbReference type="ChEBI" id="CHEBI:30616"/>
    </ligand>
</feature>
<evidence type="ECO:0000259" key="11">
    <source>
        <dbReference type="SMART" id="SM00382"/>
    </source>
</evidence>
<dbReference type="PANTHER" id="PTHR11088">
    <property type="entry name" value="TRNA DIMETHYLALLYLTRANSFERASE"/>
    <property type="match status" value="1"/>
</dbReference>
<proteinExistence type="inferred from homology"/>
<dbReference type="EC" id="2.5.1.75" evidence="10"/>